<evidence type="ECO:0000313" key="2">
    <source>
        <dbReference type="EMBL" id="KAF2019000.1"/>
    </source>
</evidence>
<organism evidence="2 3">
    <name type="scientific">Aaosphaeria arxii CBS 175.79</name>
    <dbReference type="NCBI Taxonomy" id="1450172"/>
    <lineage>
        <taxon>Eukaryota</taxon>
        <taxon>Fungi</taxon>
        <taxon>Dikarya</taxon>
        <taxon>Ascomycota</taxon>
        <taxon>Pezizomycotina</taxon>
        <taxon>Dothideomycetes</taxon>
        <taxon>Pleosporomycetidae</taxon>
        <taxon>Pleosporales</taxon>
        <taxon>Pleosporales incertae sedis</taxon>
        <taxon>Aaosphaeria</taxon>
    </lineage>
</organism>
<proteinExistence type="predicted"/>
<dbReference type="GeneID" id="54280379"/>
<evidence type="ECO:0000313" key="3">
    <source>
        <dbReference type="Proteomes" id="UP000799778"/>
    </source>
</evidence>
<feature type="non-terminal residue" evidence="2">
    <location>
        <position position="579"/>
    </location>
</feature>
<sequence>RPPSKVIRVPRELRPNTHYGTLNNLVKAWEAEAECRIIPKFDRGQISEFGLHGSGAQVDAGIRTINKWIEKACSKTQKSSSWAKTTTFHPNEWYYGELDKMEMERKHVFKQLVPDCEPPHRISMDWPKDLTEANITPQICFGNKLDSLNPIRVNDEVWISCRSVPPGRFAIDIQGFEQEHVEIAQEHFENMVANARSRQLMGLMILNVILDSKEGTEVILEDPAAQAWWPSKDGKVVPRLLTTPLDMGDFRTTVLHPMQIVEIQKFVHQSLTLIRCQRGTYSMKINFGCVALGGEKLPAIGTKHPLASFVKGINGPAEVMPKKWLYDSKDGQDLLARFRSSKDLLEPVKSISSPFGTQPEALEDIRPVFRGTWYIVDPNEGPPRPAAARNTGNKTTQKPAVPKLVVVRIEWSEDEDGEYEKMTPCYYQIKDGATEPQEHMDINLFELGQSRLWRFSLDSMDLLSKQTVSPVIIAFAESVSMKSNYDISSEGAFATWRTSPSVYLYDGCYMEKVYTYGIRGSEYRVDARQMWFSHQSKPCWGVTVRHRDWETLLNQLERLPTGHGADWKRDTAVETFFPD</sequence>
<protein>
    <recommendedName>
        <fullName evidence="1">DUF7905 domain-containing protein</fullName>
    </recommendedName>
</protein>
<reference evidence="2" key="1">
    <citation type="journal article" date="2020" name="Stud. Mycol.">
        <title>101 Dothideomycetes genomes: a test case for predicting lifestyles and emergence of pathogens.</title>
        <authorList>
            <person name="Haridas S."/>
            <person name="Albert R."/>
            <person name="Binder M."/>
            <person name="Bloem J."/>
            <person name="Labutti K."/>
            <person name="Salamov A."/>
            <person name="Andreopoulos B."/>
            <person name="Baker S."/>
            <person name="Barry K."/>
            <person name="Bills G."/>
            <person name="Bluhm B."/>
            <person name="Cannon C."/>
            <person name="Castanera R."/>
            <person name="Culley D."/>
            <person name="Daum C."/>
            <person name="Ezra D."/>
            <person name="Gonzalez J."/>
            <person name="Henrissat B."/>
            <person name="Kuo A."/>
            <person name="Liang C."/>
            <person name="Lipzen A."/>
            <person name="Lutzoni F."/>
            <person name="Magnuson J."/>
            <person name="Mondo S."/>
            <person name="Nolan M."/>
            <person name="Ohm R."/>
            <person name="Pangilinan J."/>
            <person name="Park H.-J."/>
            <person name="Ramirez L."/>
            <person name="Alfaro M."/>
            <person name="Sun H."/>
            <person name="Tritt A."/>
            <person name="Yoshinaga Y."/>
            <person name="Zwiers L.-H."/>
            <person name="Turgeon B."/>
            <person name="Goodwin S."/>
            <person name="Spatafora J."/>
            <person name="Crous P."/>
            <person name="Grigoriev I."/>
        </authorList>
    </citation>
    <scope>NUCLEOTIDE SEQUENCE</scope>
    <source>
        <strain evidence="2">CBS 175.79</strain>
    </source>
</reference>
<gene>
    <name evidence="2" type="ORF">BU24DRAFT_326190</name>
</gene>
<dbReference type="AlphaFoldDB" id="A0A6A5Y2E3"/>
<dbReference type="Proteomes" id="UP000799778">
    <property type="component" value="Unassembled WGS sequence"/>
</dbReference>
<dbReference type="Pfam" id="PF25482">
    <property type="entry name" value="DUF7905"/>
    <property type="match status" value="1"/>
</dbReference>
<feature type="non-terminal residue" evidence="2">
    <location>
        <position position="1"/>
    </location>
</feature>
<dbReference type="EMBL" id="ML978067">
    <property type="protein sequence ID" value="KAF2019000.1"/>
    <property type="molecule type" value="Genomic_DNA"/>
</dbReference>
<feature type="domain" description="DUF7905" evidence="1">
    <location>
        <begin position="262"/>
        <end position="578"/>
    </location>
</feature>
<dbReference type="InterPro" id="IPR057227">
    <property type="entry name" value="DUF7905"/>
</dbReference>
<name>A0A6A5Y2E3_9PLEO</name>
<dbReference type="OrthoDB" id="4739136at2759"/>
<accession>A0A6A5Y2E3</accession>
<keyword evidence="3" id="KW-1185">Reference proteome</keyword>
<dbReference type="RefSeq" id="XP_033387339.1">
    <property type="nucleotide sequence ID" value="XM_033522982.1"/>
</dbReference>
<evidence type="ECO:0000259" key="1">
    <source>
        <dbReference type="Pfam" id="PF25482"/>
    </source>
</evidence>